<dbReference type="EMBL" id="FPAG01000001">
    <property type="protein sequence ID" value="SFS35140.1"/>
    <property type="molecule type" value="Genomic_DNA"/>
</dbReference>
<dbReference type="OrthoDB" id="789771at2"/>
<feature type="chain" id="PRO_5010238844" description="Fibronectin type-III domain-containing protein" evidence="1">
    <location>
        <begin position="29"/>
        <end position="238"/>
    </location>
</feature>
<reference evidence="2 3" key="1">
    <citation type="submission" date="2016-10" db="EMBL/GenBank/DDBJ databases">
        <authorList>
            <person name="de Groot N.N."/>
        </authorList>
    </citation>
    <scope>NUCLEOTIDE SEQUENCE [LARGE SCALE GENOMIC DNA]</scope>
    <source>
        <strain evidence="2 3">CGMCC 1.6114</strain>
    </source>
</reference>
<keyword evidence="1" id="KW-0732">Signal</keyword>
<sequence length="238" mass="26553">MIRYKQHRTIFYFLIVMLILSCSSGGDSEEEEQINPPTNASLEFPENNEVCVSGESINDIQSKVSFSWMPSVHTDLYELIVKNLNTDEEKTYTSTSSTTDITLMKGEPYSWLVISKSDKTTDTAQSETWKFYLAGNGASNYAPFPATIVYPQSGATISASSGTTYLEWVGTDVDNDITSYDIYLDTIDGKTESIANDFNASTLENVNIVTGKVYYWQVITYDIEGNQSSSGIYSFKTE</sequence>
<proteinExistence type="predicted"/>
<evidence type="ECO:0000313" key="3">
    <source>
        <dbReference type="Proteomes" id="UP000183209"/>
    </source>
</evidence>
<dbReference type="AlphaFoldDB" id="A0A1I6P4Y9"/>
<evidence type="ECO:0000256" key="1">
    <source>
        <dbReference type="SAM" id="SignalP"/>
    </source>
</evidence>
<organism evidence="2 3">
    <name type="scientific">Zhouia amylolytica</name>
    <dbReference type="NCBI Taxonomy" id="376730"/>
    <lineage>
        <taxon>Bacteria</taxon>
        <taxon>Pseudomonadati</taxon>
        <taxon>Bacteroidota</taxon>
        <taxon>Flavobacteriia</taxon>
        <taxon>Flavobacteriales</taxon>
        <taxon>Flavobacteriaceae</taxon>
        <taxon>Zhouia</taxon>
    </lineage>
</organism>
<dbReference type="Gene3D" id="2.60.40.10">
    <property type="entry name" value="Immunoglobulins"/>
    <property type="match status" value="1"/>
</dbReference>
<evidence type="ECO:0008006" key="4">
    <source>
        <dbReference type="Google" id="ProtNLM"/>
    </source>
</evidence>
<evidence type="ECO:0000313" key="2">
    <source>
        <dbReference type="EMBL" id="SFS35140.1"/>
    </source>
</evidence>
<protein>
    <recommendedName>
        <fullName evidence="4">Fibronectin type-III domain-containing protein</fullName>
    </recommendedName>
</protein>
<name>A0A1I6P4Y9_9FLAO</name>
<dbReference type="InterPro" id="IPR013783">
    <property type="entry name" value="Ig-like_fold"/>
</dbReference>
<feature type="signal peptide" evidence="1">
    <location>
        <begin position="1"/>
        <end position="28"/>
    </location>
</feature>
<dbReference type="RefSeq" id="WP_083425824.1">
    <property type="nucleotide sequence ID" value="NZ_FPAG01000001.1"/>
</dbReference>
<gene>
    <name evidence="2" type="ORF">SAMN04487906_0114</name>
</gene>
<dbReference type="Proteomes" id="UP000183209">
    <property type="component" value="Unassembled WGS sequence"/>
</dbReference>
<dbReference type="PROSITE" id="PS51257">
    <property type="entry name" value="PROKAR_LIPOPROTEIN"/>
    <property type="match status" value="1"/>
</dbReference>
<accession>A0A1I6P4Y9</accession>